<dbReference type="RefSeq" id="WP_022610663.1">
    <property type="nucleotide sequence ID" value="NZ_LK391965.1"/>
</dbReference>
<dbReference type="InterPro" id="IPR002109">
    <property type="entry name" value="Glutaredoxin"/>
</dbReference>
<evidence type="ECO:0000259" key="1">
    <source>
        <dbReference type="Pfam" id="PF00462"/>
    </source>
</evidence>
<dbReference type="SUPFAM" id="SSF52833">
    <property type="entry name" value="Thioredoxin-like"/>
    <property type="match status" value="1"/>
</dbReference>
<dbReference type="Gene3D" id="3.40.30.10">
    <property type="entry name" value="Glutaredoxin"/>
    <property type="match status" value="1"/>
</dbReference>
<dbReference type="AlphaFoldDB" id="A0AAV2VKE8"/>
<reference evidence="2 3" key="1">
    <citation type="journal article" date="2013" name="ISME J.">
        <title>Comparative genomics of pathogenic lineages of Vibrio nigripulchritudo identifies virulence-associated traits.</title>
        <authorList>
            <person name="Goudenege D."/>
            <person name="Labreuche Y."/>
            <person name="Krin E."/>
            <person name="Ansquer D."/>
            <person name="Mangenot S."/>
            <person name="Calteau A."/>
            <person name="Medigue C."/>
            <person name="Mazel D."/>
            <person name="Polz M.F."/>
            <person name="Le Roux F."/>
        </authorList>
    </citation>
    <scope>NUCLEOTIDE SEQUENCE [LARGE SCALE GENOMIC DNA]</scope>
    <source>
        <strain evidence="2 3">SOn1</strain>
    </source>
</reference>
<evidence type="ECO:0000313" key="3">
    <source>
        <dbReference type="Proteomes" id="UP000018211"/>
    </source>
</evidence>
<accession>A0AAV2VKE8</accession>
<dbReference type="Pfam" id="PF00462">
    <property type="entry name" value="Glutaredoxin"/>
    <property type="match status" value="1"/>
</dbReference>
<comment type="caution">
    <text evidence="2">The sequence shown here is derived from an EMBL/GenBank/DDBJ whole genome shotgun (WGS) entry which is preliminary data.</text>
</comment>
<name>A0AAV2VKE8_9VIBR</name>
<organism evidence="2 3">
    <name type="scientific">Vibrio nigripulchritudo SOn1</name>
    <dbReference type="NCBI Taxonomy" id="1238450"/>
    <lineage>
        <taxon>Bacteria</taxon>
        <taxon>Pseudomonadati</taxon>
        <taxon>Pseudomonadota</taxon>
        <taxon>Gammaproteobacteria</taxon>
        <taxon>Vibrionales</taxon>
        <taxon>Vibrionaceae</taxon>
        <taxon>Vibrio</taxon>
    </lineage>
</organism>
<dbReference type="InterPro" id="IPR036249">
    <property type="entry name" value="Thioredoxin-like_sf"/>
</dbReference>
<dbReference type="PROSITE" id="PS51354">
    <property type="entry name" value="GLUTAREDOXIN_2"/>
    <property type="match status" value="1"/>
</dbReference>
<protein>
    <submittedName>
        <fullName evidence="2">Glutaredoxin and related protein</fullName>
    </submittedName>
</protein>
<dbReference type="EMBL" id="CAOF01000040">
    <property type="protein sequence ID" value="CCO45036.1"/>
    <property type="molecule type" value="Genomic_DNA"/>
</dbReference>
<proteinExistence type="predicted"/>
<dbReference type="Proteomes" id="UP000018211">
    <property type="component" value="Unassembled WGS sequence"/>
</dbReference>
<feature type="domain" description="Glutaredoxin" evidence="1">
    <location>
        <begin position="3"/>
        <end position="61"/>
    </location>
</feature>
<evidence type="ECO:0000313" key="2">
    <source>
        <dbReference type="EMBL" id="CCO45036.1"/>
    </source>
</evidence>
<sequence>MQIEMFSKDNCPQCVTAASWVAQQGLKLSQLKLDIDFDRETLFELFPMARSYPQFRVNGQPVGDFETLKNQLAFSAEASF</sequence>
<gene>
    <name evidence="2" type="ORF">VIBNISOn1_1340033</name>
</gene>